<dbReference type="SUPFAM" id="SSF56801">
    <property type="entry name" value="Acetyl-CoA synthetase-like"/>
    <property type="match status" value="1"/>
</dbReference>
<evidence type="ECO:0000256" key="3">
    <source>
        <dbReference type="ARBA" id="ARBA00022741"/>
    </source>
</evidence>
<proteinExistence type="inferred from homology"/>
<dbReference type="PANTHER" id="PTHR43605:SF5">
    <property type="entry name" value="ACYL-COENZYME A SYNTHETASE ACSM1, MITOCHONDRIAL"/>
    <property type="match status" value="1"/>
</dbReference>
<dbReference type="PANTHER" id="PTHR43605">
    <property type="entry name" value="ACYL-COENZYME A SYNTHETASE"/>
    <property type="match status" value="1"/>
</dbReference>
<keyword evidence="4" id="KW-0443">Lipid metabolism</keyword>
<accession>A0A7J7EEV8</accession>
<comment type="caution">
    <text evidence="6">The sequence shown here is derived from an EMBL/GenBank/DDBJ whole genome shotgun (WGS) entry which is preliminary data.</text>
</comment>
<evidence type="ECO:0000313" key="7">
    <source>
        <dbReference type="Proteomes" id="UP000551758"/>
    </source>
</evidence>
<name>A0A7J7EEV8_DICBM</name>
<dbReference type="InterPro" id="IPR042099">
    <property type="entry name" value="ANL_N_sf"/>
</dbReference>
<keyword evidence="5" id="KW-0067">ATP-binding</keyword>
<dbReference type="GO" id="GO:0005524">
    <property type="term" value="F:ATP binding"/>
    <property type="evidence" value="ECO:0007669"/>
    <property type="project" value="UniProtKB-KW"/>
</dbReference>
<comment type="similarity">
    <text evidence="1">Belongs to the ATP-dependent AMP-binding enzyme family.</text>
</comment>
<keyword evidence="7" id="KW-1185">Reference proteome</keyword>
<evidence type="ECO:0000256" key="1">
    <source>
        <dbReference type="ARBA" id="ARBA00006432"/>
    </source>
</evidence>
<sequence length="112" mass="12544">MTDLTRRAANVFTQTCGLQQGDHLALILPRVPDRKLLQVKASDVFWCLSDPGWILALVGSLIEPWTAGSTVFVHHLPQFDPNVIVQTLFKYPITQCLAAPSVFRMILQQNLT</sequence>
<dbReference type="GO" id="GO:0015645">
    <property type="term" value="F:fatty acid ligase activity"/>
    <property type="evidence" value="ECO:0007669"/>
    <property type="project" value="TreeGrafter"/>
</dbReference>
<dbReference type="GO" id="GO:0006637">
    <property type="term" value="P:acyl-CoA metabolic process"/>
    <property type="evidence" value="ECO:0007669"/>
    <property type="project" value="TreeGrafter"/>
</dbReference>
<evidence type="ECO:0000256" key="2">
    <source>
        <dbReference type="ARBA" id="ARBA00022598"/>
    </source>
</evidence>
<keyword evidence="3" id="KW-0547">Nucleotide-binding</keyword>
<evidence type="ECO:0000313" key="6">
    <source>
        <dbReference type="EMBL" id="KAF5914221.1"/>
    </source>
</evidence>
<dbReference type="EMBL" id="JACDTQ010003365">
    <property type="protein sequence ID" value="KAF5914221.1"/>
    <property type="molecule type" value="Genomic_DNA"/>
</dbReference>
<organism evidence="6 7">
    <name type="scientific">Diceros bicornis minor</name>
    <name type="common">South-central black rhinoceros</name>
    <dbReference type="NCBI Taxonomy" id="77932"/>
    <lineage>
        <taxon>Eukaryota</taxon>
        <taxon>Metazoa</taxon>
        <taxon>Chordata</taxon>
        <taxon>Craniata</taxon>
        <taxon>Vertebrata</taxon>
        <taxon>Euteleostomi</taxon>
        <taxon>Mammalia</taxon>
        <taxon>Eutheria</taxon>
        <taxon>Laurasiatheria</taxon>
        <taxon>Perissodactyla</taxon>
        <taxon>Rhinocerotidae</taxon>
        <taxon>Diceros</taxon>
    </lineage>
</organism>
<gene>
    <name evidence="6" type="ORF">HPG69_005071</name>
</gene>
<dbReference type="GO" id="GO:0005759">
    <property type="term" value="C:mitochondrial matrix"/>
    <property type="evidence" value="ECO:0007669"/>
    <property type="project" value="TreeGrafter"/>
</dbReference>
<evidence type="ECO:0000256" key="4">
    <source>
        <dbReference type="ARBA" id="ARBA00022832"/>
    </source>
</evidence>
<keyword evidence="2" id="KW-0436">Ligase</keyword>
<dbReference type="Gene3D" id="3.40.50.12780">
    <property type="entry name" value="N-terminal domain of ligase-like"/>
    <property type="match status" value="1"/>
</dbReference>
<evidence type="ECO:0000256" key="5">
    <source>
        <dbReference type="ARBA" id="ARBA00022840"/>
    </source>
</evidence>
<dbReference type="Proteomes" id="UP000551758">
    <property type="component" value="Unassembled WGS sequence"/>
</dbReference>
<feature type="non-terminal residue" evidence="6">
    <location>
        <position position="112"/>
    </location>
</feature>
<protein>
    <submittedName>
        <fullName evidence="6">Uncharacterized protein</fullName>
    </submittedName>
</protein>
<dbReference type="AlphaFoldDB" id="A0A7J7EEV8"/>
<dbReference type="GO" id="GO:0006633">
    <property type="term" value="P:fatty acid biosynthetic process"/>
    <property type="evidence" value="ECO:0007669"/>
    <property type="project" value="TreeGrafter"/>
</dbReference>
<keyword evidence="4" id="KW-0276">Fatty acid metabolism</keyword>
<dbReference type="InterPro" id="IPR051087">
    <property type="entry name" value="Mitochondrial_ACSM"/>
</dbReference>
<reference evidence="6 7" key="1">
    <citation type="journal article" date="2020" name="Mol. Biol. Evol.">
        <title>Interspecific Gene Flow and the Evolution of Specialization in Black and White Rhinoceros.</title>
        <authorList>
            <person name="Moodley Y."/>
            <person name="Westbury M.V."/>
            <person name="Russo I.M."/>
            <person name="Gopalakrishnan S."/>
            <person name="Rakotoarivelo A."/>
            <person name="Olsen R.A."/>
            <person name="Prost S."/>
            <person name="Tunstall T."/>
            <person name="Ryder O.A."/>
            <person name="Dalen L."/>
            <person name="Bruford M.W."/>
        </authorList>
    </citation>
    <scope>NUCLEOTIDE SEQUENCE [LARGE SCALE GENOMIC DNA]</scope>
    <source>
        <strain evidence="6">SBR-YM</strain>
        <tissue evidence="6">Skin</tissue>
    </source>
</reference>
<dbReference type="GO" id="GO:0004321">
    <property type="term" value="F:fatty-acyl-CoA synthase activity"/>
    <property type="evidence" value="ECO:0007669"/>
    <property type="project" value="TreeGrafter"/>
</dbReference>